<accession>K1RG47</accession>
<evidence type="ECO:0000313" key="1">
    <source>
        <dbReference type="EMBL" id="EKC47662.1"/>
    </source>
</evidence>
<dbReference type="Pfam" id="PF00132">
    <property type="entry name" value="Hexapep"/>
    <property type="match status" value="1"/>
</dbReference>
<organism evidence="1">
    <name type="scientific">human gut metagenome</name>
    <dbReference type="NCBI Taxonomy" id="408170"/>
    <lineage>
        <taxon>unclassified sequences</taxon>
        <taxon>metagenomes</taxon>
        <taxon>organismal metagenomes</taxon>
    </lineage>
</organism>
<dbReference type="Gene3D" id="2.160.10.10">
    <property type="entry name" value="Hexapeptide repeat proteins"/>
    <property type="match status" value="1"/>
</dbReference>
<name>K1RG47_9ZZZZ</name>
<proteinExistence type="predicted"/>
<dbReference type="SUPFAM" id="SSF51161">
    <property type="entry name" value="Trimeric LpxA-like enzymes"/>
    <property type="match status" value="1"/>
</dbReference>
<protein>
    <submittedName>
        <fullName evidence="1">Transferase hexapeptide repeat containing protein</fullName>
    </submittedName>
</protein>
<dbReference type="InterPro" id="IPR011004">
    <property type="entry name" value="Trimer_LpxA-like_sf"/>
</dbReference>
<dbReference type="InterPro" id="IPR001451">
    <property type="entry name" value="Hexapep"/>
</dbReference>
<dbReference type="EMBL" id="AJWZ01010718">
    <property type="protein sequence ID" value="EKC47662.1"/>
    <property type="molecule type" value="Genomic_DNA"/>
</dbReference>
<comment type="caution">
    <text evidence="1">The sequence shown here is derived from an EMBL/GenBank/DDBJ whole genome shotgun (WGS) entry which is preliminary data.</text>
</comment>
<dbReference type="GO" id="GO:0016740">
    <property type="term" value="F:transferase activity"/>
    <property type="evidence" value="ECO:0007669"/>
    <property type="project" value="UniProtKB-KW"/>
</dbReference>
<gene>
    <name evidence="1" type="ORF">OBE_15588</name>
</gene>
<sequence length="168" mass="18842">MKKLGVKGDFTQYIRALTYEKYNTLEPTISKIYELSHKLCSEYNSQGVSIRRRKEILDALFPLQGSNLVMGDDIFVDCIGTVKIGNDVSIGDHATLAGNITIGDRAKLGRRVVLQTTGHEVNYKGRKITADSKGNVCEISTPGFIIVRPEIIFSRWYESNTRPNSKKK</sequence>
<keyword evidence="1" id="KW-0808">Transferase</keyword>
<dbReference type="AlphaFoldDB" id="K1RG47"/>
<reference evidence="1" key="1">
    <citation type="journal article" date="2013" name="Environ. Microbiol.">
        <title>Microbiota from the distal guts of lean and obese adolescents exhibit partial functional redundancy besides clear differences in community structure.</title>
        <authorList>
            <person name="Ferrer M."/>
            <person name="Ruiz A."/>
            <person name="Lanza F."/>
            <person name="Haange S.B."/>
            <person name="Oberbach A."/>
            <person name="Till H."/>
            <person name="Bargiela R."/>
            <person name="Campoy C."/>
            <person name="Segura M.T."/>
            <person name="Richter M."/>
            <person name="von Bergen M."/>
            <person name="Seifert J."/>
            <person name="Suarez A."/>
        </authorList>
    </citation>
    <scope>NUCLEOTIDE SEQUENCE</scope>
</reference>